<evidence type="ECO:0000313" key="2">
    <source>
        <dbReference type="EMBL" id="RSY89551.1"/>
    </source>
</evidence>
<dbReference type="Proteomes" id="UP000287746">
    <property type="component" value="Unassembled WGS sequence"/>
</dbReference>
<proteinExistence type="predicted"/>
<evidence type="ECO:0000256" key="1">
    <source>
        <dbReference type="SAM" id="MobiDB-lite"/>
    </source>
</evidence>
<feature type="compositionally biased region" description="Pro residues" evidence="1">
    <location>
        <begin position="124"/>
        <end position="138"/>
    </location>
</feature>
<name>A0A430G7S1_9SPHN</name>
<protein>
    <submittedName>
        <fullName evidence="2">Uncharacterized protein</fullName>
    </submittedName>
</protein>
<organism evidence="2 3">
    <name type="scientific">Sphingomonas koreensis</name>
    <dbReference type="NCBI Taxonomy" id="93064"/>
    <lineage>
        <taxon>Bacteria</taxon>
        <taxon>Pseudomonadati</taxon>
        <taxon>Pseudomonadota</taxon>
        <taxon>Alphaproteobacteria</taxon>
        <taxon>Sphingomonadales</taxon>
        <taxon>Sphingomonadaceae</taxon>
        <taxon>Sphingomonas</taxon>
    </lineage>
</organism>
<dbReference type="AlphaFoldDB" id="A0A430G7S1"/>
<feature type="compositionally biased region" description="Low complexity" evidence="1">
    <location>
        <begin position="99"/>
        <end position="123"/>
    </location>
</feature>
<gene>
    <name evidence="2" type="ORF">DAH66_02535</name>
</gene>
<sequence>MSKRRHLDGAALEAALRAQHQRDATEEPASLLTTMGAVRLLKPLILDRRMRKWTDPMIAALLAELGVEISAETLRTYRSRLAREAGAVEPAIAPFEAAGPAETAAAAAPAAAPLPAESAAPTVDPTPAPSPSPTPPPVKAAADAETGATPPRFNPAVDLDDCV</sequence>
<dbReference type="EMBL" id="QQYZ01000002">
    <property type="protein sequence ID" value="RSY89551.1"/>
    <property type="molecule type" value="Genomic_DNA"/>
</dbReference>
<comment type="caution">
    <text evidence="2">The sequence shown here is derived from an EMBL/GenBank/DDBJ whole genome shotgun (WGS) entry which is preliminary data.</text>
</comment>
<reference evidence="2 3" key="1">
    <citation type="submission" date="2018-07" db="EMBL/GenBank/DDBJ databases">
        <title>Genomic and Epidemiologic Investigation of an Indolent Hospital Outbreak.</title>
        <authorList>
            <person name="Johnson R.C."/>
            <person name="Deming C."/>
            <person name="Conlan S."/>
            <person name="Zellmer C.J."/>
            <person name="Michelin A.V."/>
            <person name="Lee-Lin S."/>
            <person name="Thomas P.J."/>
            <person name="Park M."/>
            <person name="Weingarten R.A."/>
            <person name="Less J."/>
            <person name="Dekker J.P."/>
            <person name="Frank K.M."/>
            <person name="Musser K.A."/>
            <person name="Mcquiston J.R."/>
            <person name="Henderson D.K."/>
            <person name="Lau A.F."/>
            <person name="Palmore T.N."/>
            <person name="Segre J.A."/>
        </authorList>
    </citation>
    <scope>NUCLEOTIDE SEQUENCE [LARGE SCALE GENOMIC DNA]</scope>
    <source>
        <strain evidence="2 3">SK-CDC1_0717</strain>
    </source>
</reference>
<feature type="region of interest" description="Disordered" evidence="1">
    <location>
        <begin position="99"/>
        <end position="163"/>
    </location>
</feature>
<accession>A0A430G7S1</accession>
<dbReference type="RefSeq" id="WP_126003480.1">
    <property type="nucleotide sequence ID" value="NZ_QQYZ01000002.1"/>
</dbReference>
<evidence type="ECO:0000313" key="3">
    <source>
        <dbReference type="Proteomes" id="UP000287746"/>
    </source>
</evidence>